<feature type="region of interest" description="Disordered" evidence="1">
    <location>
        <begin position="126"/>
        <end position="168"/>
    </location>
</feature>
<dbReference type="AlphaFoldDB" id="A0ABD1Y2U9"/>
<gene>
    <name evidence="2" type="ORF">R1flu_000237</name>
</gene>
<evidence type="ECO:0000313" key="3">
    <source>
        <dbReference type="Proteomes" id="UP001605036"/>
    </source>
</evidence>
<evidence type="ECO:0000313" key="2">
    <source>
        <dbReference type="EMBL" id="KAL2620032.1"/>
    </source>
</evidence>
<protein>
    <submittedName>
        <fullName evidence="2">Uncharacterized protein</fullName>
    </submittedName>
</protein>
<reference evidence="2 3" key="1">
    <citation type="submission" date="2024-09" db="EMBL/GenBank/DDBJ databases">
        <title>Chromosome-scale assembly of Riccia fluitans.</title>
        <authorList>
            <person name="Paukszto L."/>
            <person name="Sawicki J."/>
            <person name="Karawczyk K."/>
            <person name="Piernik-Szablinska J."/>
            <person name="Szczecinska M."/>
            <person name="Mazdziarz M."/>
        </authorList>
    </citation>
    <scope>NUCLEOTIDE SEQUENCE [LARGE SCALE GENOMIC DNA]</scope>
    <source>
        <strain evidence="2">Rf_01</strain>
        <tissue evidence="2">Aerial parts of the thallus</tissue>
    </source>
</reference>
<comment type="caution">
    <text evidence="2">The sequence shown here is derived from an EMBL/GenBank/DDBJ whole genome shotgun (WGS) entry which is preliminary data.</text>
</comment>
<sequence>MELVEATVPETAFRNTMIFFFKKRKGKLLLKEEYKPSHRDHLNGEHRMRSWLKDHETDDLQRQILQDNYRSNPSMKAKLMEFIMKRIQELPPITFRNVTDSTSSDQMPWIPQTVYNYIISQRQDKKKNLKKGSFLPPRTRSSQHKHVHTTQDEKSHELDDAIRSYEHC</sequence>
<dbReference type="EMBL" id="JBHFFA010000006">
    <property type="protein sequence ID" value="KAL2620032.1"/>
    <property type="molecule type" value="Genomic_DNA"/>
</dbReference>
<name>A0ABD1Y2U9_9MARC</name>
<evidence type="ECO:0000256" key="1">
    <source>
        <dbReference type="SAM" id="MobiDB-lite"/>
    </source>
</evidence>
<feature type="compositionally biased region" description="Basic and acidic residues" evidence="1">
    <location>
        <begin position="149"/>
        <end position="168"/>
    </location>
</feature>
<accession>A0ABD1Y2U9</accession>
<dbReference type="Proteomes" id="UP001605036">
    <property type="component" value="Unassembled WGS sequence"/>
</dbReference>
<proteinExistence type="predicted"/>
<organism evidence="2 3">
    <name type="scientific">Riccia fluitans</name>
    <dbReference type="NCBI Taxonomy" id="41844"/>
    <lineage>
        <taxon>Eukaryota</taxon>
        <taxon>Viridiplantae</taxon>
        <taxon>Streptophyta</taxon>
        <taxon>Embryophyta</taxon>
        <taxon>Marchantiophyta</taxon>
        <taxon>Marchantiopsida</taxon>
        <taxon>Marchantiidae</taxon>
        <taxon>Marchantiales</taxon>
        <taxon>Ricciaceae</taxon>
        <taxon>Riccia</taxon>
    </lineage>
</organism>
<keyword evidence="3" id="KW-1185">Reference proteome</keyword>